<dbReference type="Proteomes" id="UP001371305">
    <property type="component" value="Unassembled WGS sequence"/>
</dbReference>
<gene>
    <name evidence="1" type="ORF">WKV53_02060</name>
</gene>
<reference evidence="1 2" key="1">
    <citation type="submission" date="2024-04" db="EMBL/GenBank/DDBJ databases">
        <title>Luteolibacter sp. isolated from soil.</title>
        <authorList>
            <person name="An J."/>
        </authorList>
    </citation>
    <scope>NUCLEOTIDE SEQUENCE [LARGE SCALE GENOMIC DNA]</scope>
    <source>
        <strain evidence="1 2">Y139</strain>
    </source>
</reference>
<protein>
    <recommendedName>
        <fullName evidence="3">Type II secretion system protein GspG C-terminal domain-containing protein</fullName>
    </recommendedName>
</protein>
<keyword evidence="2" id="KW-1185">Reference proteome</keyword>
<dbReference type="SUPFAM" id="SSF54523">
    <property type="entry name" value="Pili subunits"/>
    <property type="match status" value="1"/>
</dbReference>
<name>A0ABU9ARF5_9BACT</name>
<organism evidence="1 2">
    <name type="scientific">Luteolibacter soli</name>
    <dbReference type="NCBI Taxonomy" id="3135280"/>
    <lineage>
        <taxon>Bacteria</taxon>
        <taxon>Pseudomonadati</taxon>
        <taxon>Verrucomicrobiota</taxon>
        <taxon>Verrucomicrobiia</taxon>
        <taxon>Verrucomicrobiales</taxon>
        <taxon>Verrucomicrobiaceae</taxon>
        <taxon>Luteolibacter</taxon>
    </lineage>
</organism>
<dbReference type="EMBL" id="JBBUKT010000001">
    <property type="protein sequence ID" value="MEK7949260.1"/>
    <property type="molecule type" value="Genomic_DNA"/>
</dbReference>
<dbReference type="InterPro" id="IPR045584">
    <property type="entry name" value="Pilin-like"/>
</dbReference>
<evidence type="ECO:0008006" key="3">
    <source>
        <dbReference type="Google" id="ProtNLM"/>
    </source>
</evidence>
<sequence length="470" mass="52066">MRTAVIGLTLVALTTAIYNWWAAGQKKEAIARARAAGLPLTVEEFTAGMPPDEQNFARRGIVGTLEDEYAVRSNGAVDPASAKGRFQAVGDYDVKRALNRKLKDRDKPTDFSMLPDDGAYGKTPGSFLKEFDRRHSGLIGELQANLNLPYSRRRFVPEGFRGGVALVDLNEGFGLDSRRFVDGMLLRAEAALLTGDSVKATESLEMIARMAETVGSRGTMVSVLVEFVSFRSIHRPLKLGIQGQQWTAKDLERVSAALSRCDLRDAVKRGIESEVLMAQVWEGLNEDRKRFSPKEFSYSFGGDNAPVTDWILEKGRTLIPSGFFDQCATGAINRVIEGSAVAKRPETLTQWWKEAEKMSQAYESKGKLGRLTHTFPGAAVLLKRGTNALVNVQLDIAACEIERFRLEHGHYPESLDQLPNHAGIDPLHGTPFRYEKSDQSFHLYSIGPDGVDDGGKEEQGAQIDQKDWIW</sequence>
<evidence type="ECO:0000313" key="2">
    <source>
        <dbReference type="Proteomes" id="UP001371305"/>
    </source>
</evidence>
<proteinExistence type="predicted"/>
<evidence type="ECO:0000313" key="1">
    <source>
        <dbReference type="EMBL" id="MEK7949260.1"/>
    </source>
</evidence>
<accession>A0ABU9ARF5</accession>
<comment type="caution">
    <text evidence="1">The sequence shown here is derived from an EMBL/GenBank/DDBJ whole genome shotgun (WGS) entry which is preliminary data.</text>
</comment>